<evidence type="ECO:0000256" key="1">
    <source>
        <dbReference type="ARBA" id="ARBA00022723"/>
    </source>
</evidence>
<dbReference type="Proteomes" id="UP000247416">
    <property type="component" value="Unassembled WGS sequence"/>
</dbReference>
<feature type="domain" description="RanBP2-type" evidence="4">
    <location>
        <begin position="1"/>
        <end position="29"/>
    </location>
</feature>
<dbReference type="PROSITE" id="PS01358">
    <property type="entry name" value="ZF_RANBP2_1"/>
    <property type="match status" value="1"/>
</dbReference>
<reference evidence="5 6" key="1">
    <citation type="submission" date="2018-06" db="EMBL/GenBank/DDBJ databases">
        <title>Genomic Encyclopedia of Archaeal and Bacterial Type Strains, Phase II (KMG-II): from individual species to whole genera.</title>
        <authorList>
            <person name="Goeker M."/>
        </authorList>
    </citation>
    <scope>NUCLEOTIDE SEQUENCE [LARGE SCALE GENOMIC DNA]</scope>
    <source>
        <strain evidence="5 6">KACC 16626</strain>
    </source>
</reference>
<evidence type="ECO:0000313" key="6">
    <source>
        <dbReference type="Proteomes" id="UP000247416"/>
    </source>
</evidence>
<keyword evidence="5" id="KW-0946">Virion</keyword>
<dbReference type="GO" id="GO:0030435">
    <property type="term" value="P:sporulation resulting in formation of a cellular spore"/>
    <property type="evidence" value="ECO:0007669"/>
    <property type="project" value="InterPro"/>
</dbReference>
<dbReference type="Pfam" id="PF07552">
    <property type="entry name" value="Coat_X"/>
    <property type="match status" value="2"/>
</dbReference>
<evidence type="ECO:0000313" key="5">
    <source>
        <dbReference type="EMBL" id="PYF07325.1"/>
    </source>
</evidence>
<dbReference type="PROSITE" id="PS50199">
    <property type="entry name" value="ZF_RANBP2_2"/>
    <property type="match status" value="1"/>
</dbReference>
<dbReference type="GO" id="GO:0031160">
    <property type="term" value="C:spore wall"/>
    <property type="evidence" value="ECO:0007669"/>
    <property type="project" value="InterPro"/>
</dbReference>
<dbReference type="AlphaFoldDB" id="A0A318TZ01"/>
<keyword evidence="6" id="KW-1185">Reference proteome</keyword>
<keyword evidence="1" id="KW-0479">Metal-binding</keyword>
<evidence type="ECO:0000259" key="4">
    <source>
        <dbReference type="PROSITE" id="PS50199"/>
    </source>
</evidence>
<keyword evidence="5" id="KW-0167">Capsid protein</keyword>
<proteinExistence type="predicted"/>
<protein>
    <submittedName>
        <fullName evidence="5">Spore coat protein X/V-like protein</fullName>
    </submittedName>
</protein>
<sequence length="190" mass="21545">MGRWNCTKCNQKNSKRKMNCKHCYTPCGSMEEESVMAMETESVMVMESVMAMDNRQVRYMRDNNSEDALVDQGYDQIFLMEQESDELIWIKDSCNVNVSTTDTQGAVSLQVGLQLAIALVISISLGDSEQGRAVAQEIFQKFDDEQSNKQRIYIENSKDVDIHTTDTDLSLNIQALLDVLLTLVVRIDVL</sequence>
<gene>
    <name evidence="5" type="ORF">BJ095_105115</name>
</gene>
<evidence type="ECO:0000256" key="3">
    <source>
        <dbReference type="ARBA" id="ARBA00022833"/>
    </source>
</evidence>
<comment type="caution">
    <text evidence="5">The sequence shown here is derived from an EMBL/GenBank/DDBJ whole genome shotgun (WGS) entry which is preliminary data.</text>
</comment>
<keyword evidence="3" id="KW-0862">Zinc</keyword>
<keyword evidence="2" id="KW-0863">Zinc-finger</keyword>
<dbReference type="EMBL" id="QJTJ01000005">
    <property type="protein sequence ID" value="PYF07325.1"/>
    <property type="molecule type" value="Genomic_DNA"/>
</dbReference>
<dbReference type="InterPro" id="IPR001876">
    <property type="entry name" value="Znf_RanBP2"/>
</dbReference>
<evidence type="ECO:0000256" key="2">
    <source>
        <dbReference type="ARBA" id="ARBA00022771"/>
    </source>
</evidence>
<name>A0A318TZ01_9BACL</name>
<dbReference type="InterPro" id="IPR011428">
    <property type="entry name" value="Spore_coat_X/V"/>
</dbReference>
<dbReference type="GO" id="GO:0008270">
    <property type="term" value="F:zinc ion binding"/>
    <property type="evidence" value="ECO:0007669"/>
    <property type="project" value="UniProtKB-KW"/>
</dbReference>
<accession>A0A318TZ01</accession>
<organism evidence="5 6">
    <name type="scientific">Ureibacillus chungkukjangi</name>
    <dbReference type="NCBI Taxonomy" id="1202712"/>
    <lineage>
        <taxon>Bacteria</taxon>
        <taxon>Bacillati</taxon>
        <taxon>Bacillota</taxon>
        <taxon>Bacilli</taxon>
        <taxon>Bacillales</taxon>
        <taxon>Caryophanaceae</taxon>
        <taxon>Ureibacillus</taxon>
    </lineage>
</organism>